<dbReference type="RefSeq" id="WP_379885961.1">
    <property type="nucleotide sequence ID" value="NZ_JBHSDI010000008.1"/>
</dbReference>
<evidence type="ECO:0000313" key="3">
    <source>
        <dbReference type="EMBL" id="MFC4258438.1"/>
    </source>
</evidence>
<keyword evidence="2" id="KW-0812">Transmembrane</keyword>
<feature type="compositionally biased region" description="Polar residues" evidence="1">
    <location>
        <begin position="56"/>
        <end position="66"/>
    </location>
</feature>
<comment type="caution">
    <text evidence="3">The sequence shown here is derived from an EMBL/GenBank/DDBJ whole genome shotgun (WGS) entry which is preliminary data.</text>
</comment>
<evidence type="ECO:0000256" key="1">
    <source>
        <dbReference type="SAM" id="MobiDB-lite"/>
    </source>
</evidence>
<keyword evidence="4" id="KW-1185">Reference proteome</keyword>
<organism evidence="3 4">
    <name type="scientific">Marinobacter lacisalsi</name>
    <dbReference type="NCBI Taxonomy" id="475979"/>
    <lineage>
        <taxon>Bacteria</taxon>
        <taxon>Pseudomonadati</taxon>
        <taxon>Pseudomonadota</taxon>
        <taxon>Gammaproteobacteria</taxon>
        <taxon>Pseudomonadales</taxon>
        <taxon>Marinobacteraceae</taxon>
        <taxon>Marinobacter</taxon>
    </lineage>
</organism>
<reference evidence="4" key="1">
    <citation type="journal article" date="2019" name="Int. J. Syst. Evol. Microbiol.">
        <title>The Global Catalogue of Microorganisms (GCM) 10K type strain sequencing project: providing services to taxonomists for standard genome sequencing and annotation.</title>
        <authorList>
            <consortium name="The Broad Institute Genomics Platform"/>
            <consortium name="The Broad Institute Genome Sequencing Center for Infectious Disease"/>
            <person name="Wu L."/>
            <person name="Ma J."/>
        </authorList>
    </citation>
    <scope>NUCLEOTIDE SEQUENCE [LARGE SCALE GENOMIC DNA]</scope>
    <source>
        <strain evidence="4">CECT 7297</strain>
    </source>
</reference>
<accession>A0ABV8QFA5</accession>
<dbReference type="EMBL" id="JBHSDI010000008">
    <property type="protein sequence ID" value="MFC4258438.1"/>
    <property type="molecule type" value="Genomic_DNA"/>
</dbReference>
<keyword evidence="2" id="KW-1133">Transmembrane helix</keyword>
<sequence length="141" mass="16311">MSWFKIFSAVVVANIVSWVIVSIIGLVFWVYVLGQTADAVSQALRDVEIPSVRFDSPSTNSSTGTSQEAQRRQEEIQEQLQQAAADRARREREERDRQGRIAAQRRTCNYWTQELREDGDADSREYQKLACDRLQRMIRSQ</sequence>
<proteinExistence type="predicted"/>
<evidence type="ECO:0000313" key="4">
    <source>
        <dbReference type="Proteomes" id="UP001595798"/>
    </source>
</evidence>
<feature type="compositionally biased region" description="Basic and acidic residues" evidence="1">
    <location>
        <begin position="86"/>
        <end position="99"/>
    </location>
</feature>
<feature type="transmembrane region" description="Helical" evidence="2">
    <location>
        <begin position="6"/>
        <end position="32"/>
    </location>
</feature>
<feature type="region of interest" description="Disordered" evidence="1">
    <location>
        <begin position="52"/>
        <end position="100"/>
    </location>
</feature>
<evidence type="ECO:0000256" key="2">
    <source>
        <dbReference type="SAM" id="Phobius"/>
    </source>
</evidence>
<gene>
    <name evidence="3" type="ORF">ACFOZ5_05230</name>
</gene>
<keyword evidence="2" id="KW-0472">Membrane</keyword>
<name>A0ABV8QFA5_9GAMM</name>
<dbReference type="Proteomes" id="UP001595798">
    <property type="component" value="Unassembled WGS sequence"/>
</dbReference>
<protein>
    <submittedName>
        <fullName evidence="3">Uncharacterized protein</fullName>
    </submittedName>
</protein>